<dbReference type="Pfam" id="PF13470">
    <property type="entry name" value="PIN_3"/>
    <property type="match status" value="1"/>
</dbReference>
<evidence type="ECO:0000313" key="2">
    <source>
        <dbReference type="EMBL" id="APX25605.1"/>
    </source>
</evidence>
<evidence type="ECO:0000259" key="1">
    <source>
        <dbReference type="Pfam" id="PF13470"/>
    </source>
</evidence>
<sequence length="186" mass="20325">MKVLLDTCVMYPTVMREVLLGVATKGLYEPLWSARILEEWALAARKLGPMGEAQARGEIAQLRAAWPRAEVTWRPSLESRLWLPDPADLHVLAAAIDGSADVIVTENAKDFPRGILAEEGLSRVDADGFLRGLFEAQPGPVADACAAVLEEARRLSGEDWTMRRLLKKARLPRLGKALEAAGRAGD</sequence>
<dbReference type="STRING" id="1229727.Ga0080559_TMP4809"/>
<dbReference type="Proteomes" id="UP000186559">
    <property type="component" value="Chromosome"/>
</dbReference>
<dbReference type="SUPFAM" id="SSF88723">
    <property type="entry name" value="PIN domain-like"/>
    <property type="match status" value="1"/>
</dbReference>
<proteinExistence type="predicted"/>
<name>A0A1U7DC27_9RHOB</name>
<dbReference type="RefSeq" id="WP_076625110.1">
    <property type="nucleotide sequence ID" value="NZ_BMEW01000002.1"/>
</dbReference>
<dbReference type="OrthoDB" id="211933at2"/>
<dbReference type="InterPro" id="IPR029060">
    <property type="entry name" value="PIN-like_dom_sf"/>
</dbReference>
<dbReference type="NCBIfam" id="NF046100">
    <property type="entry name" value="RSP_2648_fam_PIN"/>
    <property type="match status" value="1"/>
</dbReference>
<evidence type="ECO:0000313" key="3">
    <source>
        <dbReference type="Proteomes" id="UP000186559"/>
    </source>
</evidence>
<gene>
    <name evidence="2" type="ORF">Ga0080559_TMP4809</name>
</gene>
<accession>A0A1U7DC27</accession>
<organism evidence="2 3">
    <name type="scientific">Salipiger profundus</name>
    <dbReference type="NCBI Taxonomy" id="1229727"/>
    <lineage>
        <taxon>Bacteria</taxon>
        <taxon>Pseudomonadati</taxon>
        <taxon>Pseudomonadota</taxon>
        <taxon>Alphaproteobacteria</taxon>
        <taxon>Rhodobacterales</taxon>
        <taxon>Roseobacteraceae</taxon>
        <taxon>Salipiger</taxon>
    </lineage>
</organism>
<keyword evidence="3" id="KW-1185">Reference proteome</keyword>
<dbReference type="EMBL" id="CP014796">
    <property type="protein sequence ID" value="APX25605.1"/>
    <property type="molecule type" value="Genomic_DNA"/>
</dbReference>
<dbReference type="InterPro" id="IPR002716">
    <property type="entry name" value="PIN_dom"/>
</dbReference>
<reference evidence="2 3" key="1">
    <citation type="submission" date="2016-03" db="EMBL/GenBank/DDBJ databases">
        <title>Deep-sea bacteria in the southern Pacific.</title>
        <authorList>
            <person name="Tang K."/>
        </authorList>
    </citation>
    <scope>NUCLEOTIDE SEQUENCE [LARGE SCALE GENOMIC DNA]</scope>
    <source>
        <strain evidence="2 3">JLT2016</strain>
    </source>
</reference>
<dbReference type="KEGG" id="tpro:Ga0080559_TMP4809"/>
<feature type="domain" description="PIN" evidence="1">
    <location>
        <begin position="2"/>
        <end position="108"/>
    </location>
</feature>
<protein>
    <submittedName>
        <fullName evidence="2">PIN domain-containing protein</fullName>
    </submittedName>
</protein>
<dbReference type="AlphaFoldDB" id="A0A1U7DC27"/>